<protein>
    <submittedName>
        <fullName evidence="1">Uncharacterized protein</fullName>
    </submittedName>
</protein>
<dbReference type="AlphaFoldDB" id="A0A9D3V586"/>
<dbReference type="Proteomes" id="UP000828251">
    <property type="component" value="Unassembled WGS sequence"/>
</dbReference>
<proteinExistence type="predicted"/>
<sequence length="177" mass="19553">MDIKALFNSVQQTMDVVASSAQAGISSRKRSRLEIGFSSTVKRSGNRLPHLKSDKKLVFPKGGSPTPLLMPNTTFLSSISPVCSLSQPLVFFESRVKSASIVDPPATTLAPHTFPIESGLTNWAILQACVESEAKTSANELEERVYQLETYEQHYLLVMVYIQKENEEALAKYKADT</sequence>
<reference evidence="1 2" key="1">
    <citation type="journal article" date="2021" name="Plant Biotechnol. J.">
        <title>Multi-omics assisted identification of the key and species-specific regulatory components of drought-tolerant mechanisms in Gossypium stocksii.</title>
        <authorList>
            <person name="Yu D."/>
            <person name="Ke L."/>
            <person name="Zhang D."/>
            <person name="Wu Y."/>
            <person name="Sun Y."/>
            <person name="Mei J."/>
            <person name="Sun J."/>
            <person name="Sun Y."/>
        </authorList>
    </citation>
    <scope>NUCLEOTIDE SEQUENCE [LARGE SCALE GENOMIC DNA]</scope>
    <source>
        <strain evidence="2">cv. E1</strain>
        <tissue evidence="1">Leaf</tissue>
    </source>
</reference>
<evidence type="ECO:0000313" key="1">
    <source>
        <dbReference type="EMBL" id="KAH1072582.1"/>
    </source>
</evidence>
<evidence type="ECO:0000313" key="2">
    <source>
        <dbReference type="Proteomes" id="UP000828251"/>
    </source>
</evidence>
<accession>A0A9D3V586</accession>
<name>A0A9D3V586_9ROSI</name>
<dbReference type="EMBL" id="JAIQCV010000008">
    <property type="protein sequence ID" value="KAH1072582.1"/>
    <property type="molecule type" value="Genomic_DNA"/>
</dbReference>
<organism evidence="1 2">
    <name type="scientific">Gossypium stocksii</name>
    <dbReference type="NCBI Taxonomy" id="47602"/>
    <lineage>
        <taxon>Eukaryota</taxon>
        <taxon>Viridiplantae</taxon>
        <taxon>Streptophyta</taxon>
        <taxon>Embryophyta</taxon>
        <taxon>Tracheophyta</taxon>
        <taxon>Spermatophyta</taxon>
        <taxon>Magnoliopsida</taxon>
        <taxon>eudicotyledons</taxon>
        <taxon>Gunneridae</taxon>
        <taxon>Pentapetalae</taxon>
        <taxon>rosids</taxon>
        <taxon>malvids</taxon>
        <taxon>Malvales</taxon>
        <taxon>Malvaceae</taxon>
        <taxon>Malvoideae</taxon>
        <taxon>Gossypium</taxon>
    </lineage>
</organism>
<gene>
    <name evidence="1" type="ORF">J1N35_024910</name>
</gene>
<dbReference type="OrthoDB" id="10655098at2759"/>
<keyword evidence="2" id="KW-1185">Reference proteome</keyword>
<comment type="caution">
    <text evidence="1">The sequence shown here is derived from an EMBL/GenBank/DDBJ whole genome shotgun (WGS) entry which is preliminary data.</text>
</comment>